<dbReference type="Proteomes" id="UP000671960">
    <property type="component" value="Chromosome"/>
</dbReference>
<keyword evidence="4" id="KW-1185">Reference proteome</keyword>
<evidence type="ECO:0000313" key="4">
    <source>
        <dbReference type="Proteomes" id="UP000671960"/>
    </source>
</evidence>
<proteinExistence type="inferred from homology"/>
<dbReference type="InterPro" id="IPR005627">
    <property type="entry name" value="CutC-like"/>
</dbReference>
<evidence type="ECO:0000256" key="2">
    <source>
        <dbReference type="HAMAP-Rule" id="MF_00795"/>
    </source>
</evidence>
<keyword evidence="2" id="KW-0963">Cytoplasm</keyword>
<evidence type="ECO:0000256" key="1">
    <source>
        <dbReference type="ARBA" id="ARBA00007768"/>
    </source>
</evidence>
<dbReference type="PANTHER" id="PTHR12598">
    <property type="entry name" value="COPPER HOMEOSTASIS PROTEIN CUTC"/>
    <property type="match status" value="1"/>
</dbReference>
<dbReference type="NCBIfam" id="NF008603">
    <property type="entry name" value="PRK11572.1"/>
    <property type="match status" value="1"/>
</dbReference>
<dbReference type="RefSeq" id="WP_208230482.1">
    <property type="nucleotide sequence ID" value="NZ_CP050854.1"/>
</dbReference>
<name>A0ABX7UUH7_9GAMM</name>
<organism evidence="3 4">
    <name type="scientific">Brenneria izadpanahii</name>
    <dbReference type="NCBI Taxonomy" id="2722756"/>
    <lineage>
        <taxon>Bacteria</taxon>
        <taxon>Pseudomonadati</taxon>
        <taxon>Pseudomonadota</taxon>
        <taxon>Gammaproteobacteria</taxon>
        <taxon>Enterobacterales</taxon>
        <taxon>Pectobacteriaceae</taxon>
        <taxon>Brenneria</taxon>
    </lineage>
</organism>
<comment type="subcellular location">
    <subcellularLocation>
        <location evidence="2">Cytoplasm</location>
    </subcellularLocation>
</comment>
<dbReference type="InterPro" id="IPR036822">
    <property type="entry name" value="CutC-like_dom_sf"/>
</dbReference>
<dbReference type="Pfam" id="PF03932">
    <property type="entry name" value="CutC"/>
    <property type="match status" value="1"/>
</dbReference>
<reference evidence="3 4" key="1">
    <citation type="submission" date="2020-03" db="EMBL/GenBank/DDBJ databases">
        <authorList>
            <person name="Bakhshi Ganjeh M."/>
        </authorList>
    </citation>
    <scope>NUCLEOTIDE SEQUENCE [LARGE SCALE GENOMIC DNA]</scope>
    <source>
        <strain evidence="4">Iran 50</strain>
    </source>
</reference>
<gene>
    <name evidence="2 3" type="primary">cutC</name>
    <name evidence="3" type="ORF">HC231_07785</name>
</gene>
<protein>
    <recommendedName>
        <fullName evidence="2">PF03932 family protein CutC</fullName>
    </recommendedName>
</protein>
<sequence>MLRKLEVCCYGLESAIKAAQAGADRIELCSAPREGGLTPSYAALCLARETLSVPAFPIVRPRGGDFCYSDAEIAVMEQDLKFIRQAGFKGAVFGVLDEQGAVDVNRMERLLKQCDGMEITFHRAFDMCRSPFDALKTLEDLGVKRILTSGQQPTAERGIELLAKLHHASRGPVIMAGSGVRAANIAAFLAIGLNEVHSSAGLRIPSAMQYRNPNVCMSHENNDEYLIDTVSEEGVREMKDIMRNFILSQ</sequence>
<accession>A0ABX7UUH7</accession>
<dbReference type="Gene3D" id="3.20.20.380">
    <property type="entry name" value="Copper homeostasis (CutC) domain"/>
    <property type="match status" value="1"/>
</dbReference>
<evidence type="ECO:0000313" key="3">
    <source>
        <dbReference type="EMBL" id="QTF07850.1"/>
    </source>
</evidence>
<dbReference type="SUPFAM" id="SSF110395">
    <property type="entry name" value="CutC-like"/>
    <property type="match status" value="1"/>
</dbReference>
<comment type="caution">
    <text evidence="2">Once thought to be involved in copper homeostasis, experiments in E.coli have shown this is not the case.</text>
</comment>
<dbReference type="HAMAP" id="MF_00795">
    <property type="entry name" value="CutC"/>
    <property type="match status" value="1"/>
</dbReference>
<dbReference type="PANTHER" id="PTHR12598:SF0">
    <property type="entry name" value="COPPER HOMEOSTASIS PROTEIN CUTC HOMOLOG"/>
    <property type="match status" value="1"/>
</dbReference>
<dbReference type="EMBL" id="CP050854">
    <property type="protein sequence ID" value="QTF07850.1"/>
    <property type="molecule type" value="Genomic_DNA"/>
</dbReference>
<comment type="similarity">
    <text evidence="1 2">Belongs to the CutC family.</text>
</comment>